<dbReference type="GO" id="GO:0004049">
    <property type="term" value="F:anthranilate synthase activity"/>
    <property type="evidence" value="ECO:0007669"/>
    <property type="project" value="UniProtKB-EC"/>
</dbReference>
<comment type="catalytic activity">
    <reaction evidence="14 15">
        <text>chorismate + L-glutamine = anthranilate + pyruvate + L-glutamate + H(+)</text>
        <dbReference type="Rhea" id="RHEA:21732"/>
        <dbReference type="ChEBI" id="CHEBI:15361"/>
        <dbReference type="ChEBI" id="CHEBI:15378"/>
        <dbReference type="ChEBI" id="CHEBI:16567"/>
        <dbReference type="ChEBI" id="CHEBI:29748"/>
        <dbReference type="ChEBI" id="CHEBI:29985"/>
        <dbReference type="ChEBI" id="CHEBI:58359"/>
        <dbReference type="EC" id="4.1.3.27"/>
    </reaction>
</comment>
<keyword evidence="9 15" id="KW-0822">Tryptophan biosynthesis</keyword>
<dbReference type="InterPro" id="IPR005256">
    <property type="entry name" value="Anth_synth_I_PabB"/>
</dbReference>
<dbReference type="RefSeq" id="WP_132258170.1">
    <property type="nucleotide sequence ID" value="NZ_SLZQ01000004.1"/>
</dbReference>
<dbReference type="InterPro" id="IPR019999">
    <property type="entry name" value="Anth_synth_I-like"/>
</dbReference>
<dbReference type="GO" id="GO:0000162">
    <property type="term" value="P:L-tryptophan biosynthetic process"/>
    <property type="evidence" value="ECO:0007669"/>
    <property type="project" value="UniProtKB-UniPathway"/>
</dbReference>
<evidence type="ECO:0000256" key="13">
    <source>
        <dbReference type="ARBA" id="ARBA00025634"/>
    </source>
</evidence>
<dbReference type="PRINTS" id="PR00095">
    <property type="entry name" value="ANTSNTHASEI"/>
</dbReference>
<evidence type="ECO:0000256" key="6">
    <source>
        <dbReference type="ARBA" id="ARBA00020653"/>
    </source>
</evidence>
<comment type="function">
    <text evidence="13 15">Part of a heterotetrameric complex that catalyzes the two-step biosynthesis of anthranilate, an intermediate in the biosynthesis of L-tryptophan. In the first step, the glutamine-binding beta subunit (TrpG) of anthranilate synthase (AS) provides the glutamine amidotransferase activity which generates ammonia as a substrate that, along with chorismate, is used in the second step, catalyzed by the large alpha subunit of AS (TrpE) to produce anthranilate. In the absence of TrpG, TrpE can synthesize anthranilate directly from chorismate and high concentrations of ammonia.</text>
</comment>
<dbReference type="SUPFAM" id="SSF56322">
    <property type="entry name" value="ADC synthase"/>
    <property type="match status" value="1"/>
</dbReference>
<evidence type="ECO:0000256" key="8">
    <source>
        <dbReference type="ARBA" id="ARBA00022723"/>
    </source>
</evidence>
<gene>
    <name evidence="15" type="primary">trpE</name>
    <name evidence="18" type="ORF">EDC30_1048</name>
</gene>
<name>A0A4R3HY55_PAULE</name>
<dbReference type="Proteomes" id="UP000295382">
    <property type="component" value="Unassembled WGS sequence"/>
</dbReference>
<feature type="domain" description="Chorismate-utilising enzyme C-terminal" evidence="16">
    <location>
        <begin position="221"/>
        <end position="479"/>
    </location>
</feature>
<evidence type="ECO:0000256" key="2">
    <source>
        <dbReference type="ARBA" id="ARBA00004873"/>
    </source>
</evidence>
<evidence type="ECO:0000259" key="17">
    <source>
        <dbReference type="Pfam" id="PF04715"/>
    </source>
</evidence>
<feature type="domain" description="Anthranilate synthase component I N-terminal" evidence="17">
    <location>
        <begin position="26"/>
        <end position="172"/>
    </location>
</feature>
<protein>
    <recommendedName>
        <fullName evidence="6 15">Anthranilate synthase component 1</fullName>
        <ecNumber evidence="5 15">4.1.3.27</ecNumber>
    </recommendedName>
</protein>
<evidence type="ECO:0000256" key="4">
    <source>
        <dbReference type="ARBA" id="ARBA00011575"/>
    </source>
</evidence>
<evidence type="ECO:0000256" key="12">
    <source>
        <dbReference type="ARBA" id="ARBA00023239"/>
    </source>
</evidence>
<comment type="similarity">
    <text evidence="3 15">Belongs to the anthranilate synthase component I family.</text>
</comment>
<evidence type="ECO:0000256" key="7">
    <source>
        <dbReference type="ARBA" id="ARBA00022605"/>
    </source>
</evidence>
<dbReference type="OrthoDB" id="9803598at2"/>
<dbReference type="InterPro" id="IPR006805">
    <property type="entry name" value="Anth_synth_I_N"/>
</dbReference>
<dbReference type="EMBL" id="SLZQ01000004">
    <property type="protein sequence ID" value="TCS37211.1"/>
    <property type="molecule type" value="Genomic_DNA"/>
</dbReference>
<accession>A0A4R3HY55</accession>
<dbReference type="GO" id="GO:0046872">
    <property type="term" value="F:metal ion binding"/>
    <property type="evidence" value="ECO:0007669"/>
    <property type="project" value="UniProtKB-KW"/>
</dbReference>
<keyword evidence="10 15" id="KW-0460">Magnesium</keyword>
<evidence type="ECO:0000256" key="5">
    <source>
        <dbReference type="ARBA" id="ARBA00012266"/>
    </source>
</evidence>
<comment type="subunit">
    <text evidence="4 15">Heterotetramer consisting of two non-identical subunits: a beta subunit (TrpG) and a large alpha subunit (TrpE).</text>
</comment>
<evidence type="ECO:0000256" key="9">
    <source>
        <dbReference type="ARBA" id="ARBA00022822"/>
    </source>
</evidence>
<keyword evidence="12 15" id="KW-0456">Lyase</keyword>
<keyword evidence="8 15" id="KW-0479">Metal-binding</keyword>
<dbReference type="AlphaFoldDB" id="A0A4R3HY55"/>
<evidence type="ECO:0000256" key="11">
    <source>
        <dbReference type="ARBA" id="ARBA00023141"/>
    </source>
</evidence>
<comment type="caution">
    <text evidence="18">The sequence shown here is derived from an EMBL/GenBank/DDBJ whole genome shotgun (WGS) entry which is preliminary data.</text>
</comment>
<dbReference type="Pfam" id="PF04715">
    <property type="entry name" value="Anth_synt_I_N"/>
    <property type="match status" value="1"/>
</dbReference>
<dbReference type="EC" id="4.1.3.27" evidence="5 15"/>
<keyword evidence="11 15" id="KW-0057">Aromatic amino acid biosynthesis</keyword>
<evidence type="ECO:0000256" key="1">
    <source>
        <dbReference type="ARBA" id="ARBA00001946"/>
    </source>
</evidence>
<dbReference type="Gene3D" id="3.60.120.10">
    <property type="entry name" value="Anthranilate synthase"/>
    <property type="match status" value="1"/>
</dbReference>
<dbReference type="InterPro" id="IPR015890">
    <property type="entry name" value="Chorismate_C"/>
</dbReference>
<evidence type="ECO:0000256" key="3">
    <source>
        <dbReference type="ARBA" id="ARBA00009562"/>
    </source>
</evidence>
<evidence type="ECO:0000313" key="18">
    <source>
        <dbReference type="EMBL" id="TCS37211.1"/>
    </source>
</evidence>
<evidence type="ECO:0000256" key="15">
    <source>
        <dbReference type="RuleBase" id="RU364045"/>
    </source>
</evidence>
<dbReference type="Pfam" id="PF00425">
    <property type="entry name" value="Chorismate_bind"/>
    <property type="match status" value="1"/>
</dbReference>
<dbReference type="NCBIfam" id="TIGR00564">
    <property type="entry name" value="trpE_most"/>
    <property type="match status" value="1"/>
</dbReference>
<evidence type="ECO:0000256" key="10">
    <source>
        <dbReference type="ARBA" id="ARBA00022842"/>
    </source>
</evidence>
<dbReference type="PANTHER" id="PTHR11236">
    <property type="entry name" value="AMINOBENZOATE/ANTHRANILATE SYNTHASE"/>
    <property type="match status" value="1"/>
</dbReference>
<comment type="pathway">
    <text evidence="2 15">Amino-acid biosynthesis; L-tryptophan biosynthesis; L-tryptophan from chorismate: step 1/5.</text>
</comment>
<keyword evidence="19" id="KW-1185">Reference proteome</keyword>
<organism evidence="18 19">
    <name type="scientific">Paucimonas lemoignei</name>
    <name type="common">Pseudomonas lemoignei</name>
    <dbReference type="NCBI Taxonomy" id="29443"/>
    <lineage>
        <taxon>Bacteria</taxon>
        <taxon>Pseudomonadati</taxon>
        <taxon>Pseudomonadota</taxon>
        <taxon>Betaproteobacteria</taxon>
        <taxon>Burkholderiales</taxon>
        <taxon>Burkholderiaceae</taxon>
        <taxon>Paucimonas</taxon>
    </lineage>
</organism>
<evidence type="ECO:0000256" key="14">
    <source>
        <dbReference type="ARBA" id="ARBA00047683"/>
    </source>
</evidence>
<reference evidence="18 19" key="1">
    <citation type="submission" date="2019-03" db="EMBL/GenBank/DDBJ databases">
        <title>Genomic Encyclopedia of Type Strains, Phase IV (KMG-IV): sequencing the most valuable type-strain genomes for metagenomic binning, comparative biology and taxonomic classification.</title>
        <authorList>
            <person name="Goeker M."/>
        </authorList>
    </citation>
    <scope>NUCLEOTIDE SEQUENCE [LARGE SCALE GENOMIC DNA]</scope>
    <source>
        <strain evidence="18 19">DSM 7445</strain>
    </source>
</reference>
<keyword evidence="7 15" id="KW-0028">Amino-acid biosynthesis</keyword>
<dbReference type="PANTHER" id="PTHR11236:SF48">
    <property type="entry name" value="ISOCHORISMATE SYNTHASE MENF"/>
    <property type="match status" value="1"/>
</dbReference>
<sequence length="498" mass="54964">MTELEFKSLATQGYNRIPLIAEAFADLETPLTLYLKLAQPQQAGKNSFLLESVVGGERFGRYSFIGLPATTLLRSIGKRIEVVRNDEIIETHEGNPLEFIAQFQSRYKVAVRPGMPRFCGGLAGYFGYDAVRYIEKRLEDTAPPDELGLPEIQLLVTEELAVIDNLSGKLYLIVYADPSKPEAYAKAQQRLKDLRAMLRRAVDVPVTSASVRTESIRDFAKEDFLKAVVKAKEYIMAGDLMQVQVGQRIKKPYVDSPLSLYRALRSLNPSPYMYYYNFGDMQIVGASPEILVRNESTPDGKKKVTIRPLAGTRPRGATPELDLQLAEELLADPKEIAEHVMLIDLARNDIGRIADIGSVKVTDKFVIEKYSHVQHIVSNVEGTLRDGMSNLDVLKATFPAGTLSGAPKVRAMELIDELEPVKRGIYGGACGYLSFGGEMDLAIAIRTGVIKDGMLYVQAAAGVVADSVPEMEWQETENKARAVLRAAEQVQDGLDGGN</sequence>
<dbReference type="UniPathway" id="UPA00035">
    <property type="reaction ID" value="UER00040"/>
</dbReference>
<evidence type="ECO:0000259" key="16">
    <source>
        <dbReference type="Pfam" id="PF00425"/>
    </source>
</evidence>
<proteinExistence type="inferred from homology"/>
<evidence type="ECO:0000313" key="19">
    <source>
        <dbReference type="Proteomes" id="UP000295382"/>
    </source>
</evidence>
<dbReference type="InterPro" id="IPR005801">
    <property type="entry name" value="ADC_synthase"/>
</dbReference>
<comment type="cofactor">
    <cofactor evidence="1 15">
        <name>Mg(2+)</name>
        <dbReference type="ChEBI" id="CHEBI:18420"/>
    </cofactor>
</comment>